<sequence length="127" mass="14208">MEIHRSALSCCVVSDLPNVAEYAAPRDRLRGVPQSIQSRIGTHPSSPPDRWPDHHSDTALIRAHWLGGVGHANPFCCHHGDGLSQAHQVHKKRDGDGTYAEVQLRKTGIHQRLKPPRRRRWSHAATV</sequence>
<gene>
    <name evidence="2" type="ORF">Baya_9262</name>
</gene>
<evidence type="ECO:0000313" key="2">
    <source>
        <dbReference type="EMBL" id="TSN21187.1"/>
    </source>
</evidence>
<feature type="compositionally biased region" description="Polar residues" evidence="1">
    <location>
        <begin position="34"/>
        <end position="44"/>
    </location>
</feature>
<reference evidence="2 3" key="1">
    <citation type="journal article" date="2019" name="Genome Biol. Evol.">
        <title>Whole-Genome Sequencing of the Giant Devil Catfish, Bagarius yarrelli.</title>
        <authorList>
            <person name="Jiang W."/>
            <person name="Lv Y."/>
            <person name="Cheng L."/>
            <person name="Yang K."/>
            <person name="Chao B."/>
            <person name="Wang X."/>
            <person name="Li Y."/>
            <person name="Pan X."/>
            <person name="You X."/>
            <person name="Zhang Y."/>
            <person name="Yang J."/>
            <person name="Li J."/>
            <person name="Zhang X."/>
            <person name="Liu S."/>
            <person name="Sun C."/>
            <person name="Yang J."/>
            <person name="Shi Q."/>
        </authorList>
    </citation>
    <scope>NUCLEOTIDE SEQUENCE [LARGE SCALE GENOMIC DNA]</scope>
    <source>
        <strain evidence="2">JWS20170419001</strain>
        <tissue evidence="2">Muscle</tissue>
    </source>
</reference>
<evidence type="ECO:0000313" key="3">
    <source>
        <dbReference type="Proteomes" id="UP000319801"/>
    </source>
</evidence>
<feature type="region of interest" description="Disordered" evidence="1">
    <location>
        <begin position="30"/>
        <end position="55"/>
    </location>
</feature>
<comment type="caution">
    <text evidence="2">The sequence shown here is derived from an EMBL/GenBank/DDBJ whole genome shotgun (WGS) entry which is preliminary data.</text>
</comment>
<accession>A0A556U746</accession>
<protein>
    <submittedName>
        <fullName evidence="2">Uncharacterized protein</fullName>
    </submittedName>
</protein>
<dbReference type="OrthoDB" id="191037at2759"/>
<dbReference type="AlphaFoldDB" id="A0A556U746"/>
<dbReference type="Proteomes" id="UP000319801">
    <property type="component" value="Unassembled WGS sequence"/>
</dbReference>
<organism evidence="2 3">
    <name type="scientific">Bagarius yarrelli</name>
    <name type="common">Goonch</name>
    <name type="synonym">Bagrus yarrelli</name>
    <dbReference type="NCBI Taxonomy" id="175774"/>
    <lineage>
        <taxon>Eukaryota</taxon>
        <taxon>Metazoa</taxon>
        <taxon>Chordata</taxon>
        <taxon>Craniata</taxon>
        <taxon>Vertebrata</taxon>
        <taxon>Euteleostomi</taxon>
        <taxon>Actinopterygii</taxon>
        <taxon>Neopterygii</taxon>
        <taxon>Teleostei</taxon>
        <taxon>Ostariophysi</taxon>
        <taxon>Siluriformes</taxon>
        <taxon>Sisoridae</taxon>
        <taxon>Sisorinae</taxon>
        <taxon>Bagarius</taxon>
    </lineage>
</organism>
<name>A0A556U746_BAGYA</name>
<keyword evidence="3" id="KW-1185">Reference proteome</keyword>
<proteinExistence type="predicted"/>
<dbReference type="EMBL" id="VCAZ01000054">
    <property type="protein sequence ID" value="TSN21187.1"/>
    <property type="molecule type" value="Genomic_DNA"/>
</dbReference>
<evidence type="ECO:0000256" key="1">
    <source>
        <dbReference type="SAM" id="MobiDB-lite"/>
    </source>
</evidence>